<evidence type="ECO:0000256" key="1">
    <source>
        <dbReference type="SAM" id="MobiDB-lite"/>
    </source>
</evidence>
<dbReference type="InParanoid" id="A0A3Q7ITH8"/>
<dbReference type="AlphaFoldDB" id="A0A3Q7ITH8"/>
<name>A0A3Q7ITH8_SOLLC</name>
<proteinExistence type="predicted"/>
<dbReference type="Gramene" id="Solyc11g018833.1.1">
    <property type="protein sequence ID" value="Solyc11g018833.1.1"/>
    <property type="gene ID" value="Solyc11g018833.1"/>
</dbReference>
<dbReference type="PaxDb" id="4081-Solyc11g018830.1.1"/>
<reference evidence="2" key="2">
    <citation type="submission" date="2019-01" db="UniProtKB">
        <authorList>
            <consortium name="EnsemblPlants"/>
        </authorList>
    </citation>
    <scope>IDENTIFICATION</scope>
    <source>
        <strain evidence="2">cv. Heinz 1706</strain>
    </source>
</reference>
<dbReference type="STRING" id="4081.A0A3Q7ITH8"/>
<dbReference type="Proteomes" id="UP000004994">
    <property type="component" value="Chromosome 11"/>
</dbReference>
<keyword evidence="3" id="KW-1185">Reference proteome</keyword>
<reference evidence="2" key="1">
    <citation type="journal article" date="2012" name="Nature">
        <title>The tomato genome sequence provides insights into fleshy fruit evolution.</title>
        <authorList>
            <consortium name="Tomato Genome Consortium"/>
        </authorList>
    </citation>
    <scope>NUCLEOTIDE SEQUENCE [LARGE SCALE GENOMIC DNA]</scope>
    <source>
        <strain evidence="2">cv. Heinz 1706</strain>
    </source>
</reference>
<protein>
    <submittedName>
        <fullName evidence="2">Uncharacterized protein</fullName>
    </submittedName>
</protein>
<evidence type="ECO:0000313" key="3">
    <source>
        <dbReference type="Proteomes" id="UP000004994"/>
    </source>
</evidence>
<dbReference type="PANTHER" id="PTHR48302:SF2">
    <property type="entry name" value="DUF1985 DOMAIN-CONTAINING PROTEIN"/>
    <property type="match status" value="1"/>
</dbReference>
<feature type="region of interest" description="Disordered" evidence="1">
    <location>
        <begin position="73"/>
        <end position="135"/>
    </location>
</feature>
<dbReference type="EnsemblPlants" id="Solyc11g018833.1.1">
    <property type="protein sequence ID" value="Solyc11g018833.1.1"/>
    <property type="gene ID" value="Solyc11g018833.1"/>
</dbReference>
<evidence type="ECO:0000313" key="2">
    <source>
        <dbReference type="EnsemblPlants" id="Solyc11g018833.1.1"/>
    </source>
</evidence>
<dbReference type="OMA" id="YECNSSI"/>
<feature type="compositionally biased region" description="Basic and acidic residues" evidence="1">
    <location>
        <begin position="75"/>
        <end position="92"/>
    </location>
</feature>
<accession>A0A3Q7ITH8</accession>
<dbReference type="PANTHER" id="PTHR48302">
    <property type="entry name" value="ULP1 PROTEASE FAMILY, C-TERMINAL CATALYTIC DOMAIN CONTAINING PROTEIN"/>
    <property type="match status" value="1"/>
</dbReference>
<sequence>MPVVLQIWIYECMGKRQTNFARKINDRIPRILNWKTVGAKPRFKTLMKDTFNDDNRENGVPSLMEITVLQLPPEGVEKSTEGVQTEPHHDIDEQVLAGHNSDDDFVNPPPPSMKVTCKRKKGQSVSPAKRIRKKE</sequence>
<organism evidence="2">
    <name type="scientific">Solanum lycopersicum</name>
    <name type="common">Tomato</name>
    <name type="synonym">Lycopersicon esculentum</name>
    <dbReference type="NCBI Taxonomy" id="4081"/>
    <lineage>
        <taxon>Eukaryota</taxon>
        <taxon>Viridiplantae</taxon>
        <taxon>Streptophyta</taxon>
        <taxon>Embryophyta</taxon>
        <taxon>Tracheophyta</taxon>
        <taxon>Spermatophyta</taxon>
        <taxon>Magnoliopsida</taxon>
        <taxon>eudicotyledons</taxon>
        <taxon>Gunneridae</taxon>
        <taxon>Pentapetalae</taxon>
        <taxon>asterids</taxon>
        <taxon>lamiids</taxon>
        <taxon>Solanales</taxon>
        <taxon>Solanaceae</taxon>
        <taxon>Solanoideae</taxon>
        <taxon>Solaneae</taxon>
        <taxon>Solanum</taxon>
        <taxon>Solanum subgen. Lycopersicon</taxon>
    </lineage>
</organism>